<dbReference type="Pfam" id="PF11299">
    <property type="entry name" value="DUF3100"/>
    <property type="match status" value="1"/>
</dbReference>
<feature type="transmembrane region" description="Helical" evidence="2">
    <location>
        <begin position="139"/>
        <end position="158"/>
    </location>
</feature>
<name>A0A158JN22_CABCO</name>
<dbReference type="EMBL" id="FCNY02000031">
    <property type="protein sequence ID" value="SAL69861.1"/>
    <property type="molecule type" value="Genomic_DNA"/>
</dbReference>
<organism evidence="3 4">
    <name type="scientific">Caballeronia cordobensis</name>
    <name type="common">Burkholderia cordobensis</name>
    <dbReference type="NCBI Taxonomy" id="1353886"/>
    <lineage>
        <taxon>Bacteria</taxon>
        <taxon>Pseudomonadati</taxon>
        <taxon>Pseudomonadota</taxon>
        <taxon>Betaproteobacteria</taxon>
        <taxon>Burkholderiales</taxon>
        <taxon>Burkholderiaceae</taxon>
        <taxon>Caballeronia</taxon>
    </lineage>
</organism>
<evidence type="ECO:0000313" key="4">
    <source>
        <dbReference type="Proteomes" id="UP000054740"/>
    </source>
</evidence>
<feature type="transmembrane region" description="Helical" evidence="2">
    <location>
        <begin position="441"/>
        <end position="463"/>
    </location>
</feature>
<feature type="transmembrane region" description="Helical" evidence="2">
    <location>
        <begin position="66"/>
        <end position="87"/>
    </location>
</feature>
<evidence type="ECO:0000313" key="3">
    <source>
        <dbReference type="EMBL" id="SAL69861.1"/>
    </source>
</evidence>
<gene>
    <name evidence="3" type="ORF">AWB70_07025</name>
</gene>
<protein>
    <submittedName>
        <fullName evidence="3">AbgT transporter</fullName>
    </submittedName>
</protein>
<reference evidence="4" key="1">
    <citation type="submission" date="2016-01" db="EMBL/GenBank/DDBJ databases">
        <authorList>
            <person name="Peeters C."/>
        </authorList>
    </citation>
    <scope>NUCLEOTIDE SEQUENCE [LARGE SCALE GENOMIC DNA]</scope>
</reference>
<proteinExistence type="predicted"/>
<keyword evidence="2" id="KW-0472">Membrane</keyword>
<feature type="transmembrane region" description="Helical" evidence="2">
    <location>
        <begin position="39"/>
        <end position="60"/>
    </location>
</feature>
<dbReference type="Proteomes" id="UP000054740">
    <property type="component" value="Unassembled WGS sequence"/>
</dbReference>
<keyword evidence="2" id="KW-1133">Transmembrane helix</keyword>
<feature type="region of interest" description="Disordered" evidence="1">
    <location>
        <begin position="1"/>
        <end position="29"/>
    </location>
</feature>
<evidence type="ECO:0000256" key="2">
    <source>
        <dbReference type="SAM" id="Phobius"/>
    </source>
</evidence>
<dbReference type="AlphaFoldDB" id="A0A158JN22"/>
<feature type="transmembrane region" description="Helical" evidence="2">
    <location>
        <begin position="352"/>
        <end position="372"/>
    </location>
</feature>
<sequence length="465" mass="48545">MTKAPASPMRRAGQQGDETMESTLSADGAEGSGLRTAKLFFYAAIILLIAEFIGSFTFRIGPGKVVLLPMIWALLLGAALGLASERWKSPARLDVRSQFYAAAILQPALLLFVSKLGLMVGSALPKLAAAGWALAFQELGHFVGTILLGLPLALLLGIKREAIGATFSVGREPSLAIIGEKYGMDSAEGRGVLAEYLTGTVFGAVFIAIFAGFVASLHIFHPLALAMGSGVGSGSMMAAASGAIAAQQDPETAKSVLTFAAASNLITTTIGTYFTLFISLPMAVWGYRLLEPLIGRTTKASSARETASSAPKLGDVKTEAPHLGYGGKMLAWGVTALMALVADWITHGTTPLQGLPGMAVMVLATIVGDAIAQATGRKIPAVCWVSIVAMFLTSPWCPWGAQIATLSAQNDFLGVTTPMLTFAGLSIAKDIPAFRRLGWRIVLVSFVANAGTFLGAALVAQLFHI</sequence>
<accession>A0A158JN22</accession>
<feature type="transmembrane region" description="Helical" evidence="2">
    <location>
        <begin position="379"/>
        <end position="401"/>
    </location>
</feature>
<feature type="transmembrane region" description="Helical" evidence="2">
    <location>
        <begin position="413"/>
        <end position="429"/>
    </location>
</feature>
<evidence type="ECO:0000256" key="1">
    <source>
        <dbReference type="SAM" id="MobiDB-lite"/>
    </source>
</evidence>
<feature type="transmembrane region" description="Helical" evidence="2">
    <location>
        <begin position="196"/>
        <end position="220"/>
    </location>
</feature>
<dbReference type="InterPro" id="IPR021450">
    <property type="entry name" value="DUF3100"/>
</dbReference>
<keyword evidence="2" id="KW-0812">Transmembrane</keyword>
<keyword evidence="4" id="KW-1185">Reference proteome</keyword>
<feature type="transmembrane region" description="Helical" evidence="2">
    <location>
        <begin position="99"/>
        <end position="119"/>
    </location>
</feature>